<dbReference type="Proteomes" id="UP000239203">
    <property type="component" value="Unassembled WGS sequence"/>
</dbReference>
<reference evidence="2 3" key="1">
    <citation type="submission" date="2018-02" db="EMBL/GenBank/DDBJ databases">
        <title>Genomic Encyclopedia of Archaeal and Bacterial Type Strains, Phase II (KMG-II): from individual species to whole genera.</title>
        <authorList>
            <person name="Goeker M."/>
        </authorList>
    </citation>
    <scope>NUCLEOTIDE SEQUENCE [LARGE SCALE GENOMIC DNA]</scope>
    <source>
        <strain evidence="2 3">YU 961-1</strain>
    </source>
</reference>
<sequence>MTNPTTSPPDSQSPPPPDQAPCLARFDPVRTGTHCVYAPASRLWGAPDYDRDRTPEENLAGAVPLLCDFIDHTYADNLDGFVVELAGERFGASVRALAQTTHAVLRFLSDHDPADSRCLYGEIERVSWCFAFGGEEFFVNTFAPCYPSAHSRYGFGIDRTYLLIQPRPSFTRVLRPGETVLPPPVREKVRRDYADNGRGYDPRASYCPYEAWRIVRPLDVDAPAVRWWETPAVFP</sequence>
<dbReference type="InterPro" id="IPR014988">
    <property type="entry name" value="Uncharacterised_YqcI/YcgG"/>
</dbReference>
<protein>
    <submittedName>
        <fullName evidence="2">YqcI/YcgG family protein</fullName>
    </submittedName>
</protein>
<dbReference type="Pfam" id="PF08892">
    <property type="entry name" value="YqcI_YcgG"/>
    <property type="match status" value="1"/>
</dbReference>
<name>A0A2S6GJ27_9PSEU</name>
<gene>
    <name evidence="2" type="ORF">CLV40_11566</name>
</gene>
<dbReference type="AlphaFoldDB" id="A0A2S6GJ27"/>
<evidence type="ECO:0000313" key="3">
    <source>
        <dbReference type="Proteomes" id="UP000239203"/>
    </source>
</evidence>
<comment type="caution">
    <text evidence="2">The sequence shown here is derived from an EMBL/GenBank/DDBJ whole genome shotgun (WGS) entry which is preliminary data.</text>
</comment>
<accession>A0A2S6GJ27</accession>
<dbReference type="OrthoDB" id="5800908at2"/>
<evidence type="ECO:0000256" key="1">
    <source>
        <dbReference type="SAM" id="MobiDB-lite"/>
    </source>
</evidence>
<feature type="region of interest" description="Disordered" evidence="1">
    <location>
        <begin position="1"/>
        <end position="21"/>
    </location>
</feature>
<keyword evidence="3" id="KW-1185">Reference proteome</keyword>
<proteinExistence type="predicted"/>
<dbReference type="EMBL" id="PTIX01000015">
    <property type="protein sequence ID" value="PPK65219.1"/>
    <property type="molecule type" value="Genomic_DNA"/>
</dbReference>
<organism evidence="2 3">
    <name type="scientific">Actinokineospora auranticolor</name>
    <dbReference type="NCBI Taxonomy" id="155976"/>
    <lineage>
        <taxon>Bacteria</taxon>
        <taxon>Bacillati</taxon>
        <taxon>Actinomycetota</taxon>
        <taxon>Actinomycetes</taxon>
        <taxon>Pseudonocardiales</taxon>
        <taxon>Pseudonocardiaceae</taxon>
        <taxon>Actinokineospora</taxon>
    </lineage>
</organism>
<feature type="compositionally biased region" description="Low complexity" evidence="1">
    <location>
        <begin position="1"/>
        <end position="10"/>
    </location>
</feature>
<dbReference type="RefSeq" id="WP_104481314.1">
    <property type="nucleotide sequence ID" value="NZ_CP154825.1"/>
</dbReference>
<evidence type="ECO:0000313" key="2">
    <source>
        <dbReference type="EMBL" id="PPK65219.1"/>
    </source>
</evidence>